<dbReference type="PANTHER" id="PTHR45749">
    <property type="match status" value="1"/>
</dbReference>
<reference evidence="3" key="2">
    <citation type="submission" date="2025-09" db="UniProtKB">
        <authorList>
            <consortium name="Ensembl"/>
        </authorList>
    </citation>
    <scope>IDENTIFICATION</scope>
</reference>
<dbReference type="Pfam" id="PF14291">
    <property type="entry name" value="DUF4371"/>
    <property type="match status" value="1"/>
</dbReference>
<dbReference type="SUPFAM" id="SSF53098">
    <property type="entry name" value="Ribonuclease H-like"/>
    <property type="match status" value="1"/>
</dbReference>
<dbReference type="AlphaFoldDB" id="A0A8C1F7M7"/>
<accession>A0A8C1F7M7</accession>
<dbReference type="PANTHER" id="PTHR45749:SF35">
    <property type="entry name" value="AC-LIKE TRANSPOSASE-RELATED"/>
    <property type="match status" value="1"/>
</dbReference>
<dbReference type="InterPro" id="IPR025398">
    <property type="entry name" value="DUF4371"/>
</dbReference>
<evidence type="ECO:0000313" key="3">
    <source>
        <dbReference type="Ensembl" id="ENSCCRP00000088270.2"/>
    </source>
</evidence>
<keyword evidence="4" id="KW-1185">Reference proteome</keyword>
<evidence type="ECO:0000259" key="2">
    <source>
        <dbReference type="SMART" id="SM00597"/>
    </source>
</evidence>
<organism evidence="3 4">
    <name type="scientific">Cyprinus carpio carpio</name>
    <dbReference type="NCBI Taxonomy" id="630221"/>
    <lineage>
        <taxon>Eukaryota</taxon>
        <taxon>Metazoa</taxon>
        <taxon>Chordata</taxon>
        <taxon>Craniata</taxon>
        <taxon>Vertebrata</taxon>
        <taxon>Euteleostomi</taxon>
        <taxon>Actinopterygii</taxon>
        <taxon>Neopterygii</taxon>
        <taxon>Teleostei</taxon>
        <taxon>Ostariophysi</taxon>
        <taxon>Cypriniformes</taxon>
        <taxon>Cyprinidae</taxon>
        <taxon>Cyprininae</taxon>
        <taxon>Cyprinus</taxon>
    </lineage>
</organism>
<feature type="region of interest" description="Disordered" evidence="1">
    <location>
        <begin position="1"/>
        <end position="79"/>
    </location>
</feature>
<dbReference type="Ensembl" id="ENSCCRT00000095892.2">
    <property type="protein sequence ID" value="ENSCCRP00000088270.2"/>
    <property type="gene ID" value="ENSCCRG00000048018.2"/>
</dbReference>
<dbReference type="Proteomes" id="UP001108240">
    <property type="component" value="Unplaced"/>
</dbReference>
<proteinExistence type="predicted"/>
<feature type="domain" description="TTF-type" evidence="2">
    <location>
        <begin position="122"/>
        <end position="204"/>
    </location>
</feature>
<reference evidence="3" key="1">
    <citation type="submission" date="2025-08" db="UniProtKB">
        <authorList>
            <consortium name="Ensembl"/>
        </authorList>
    </citation>
    <scope>IDENTIFICATION</scope>
</reference>
<sequence length="557" mass="62677">MLPVSKAPAVAPSTTSFPGSQHSHVTQEADDAGPSTSTSSSGVTQEADNAGLSPVEVESSTPMPSTTPGSLSTPPLDPADWPTVINDKVRIDLVSRGPAHVDHHFTFPKRQSDNRRFHYHFMFRSLTNGEKVKRSWLTYSQKSNAVYCFCCKLFSKQSTKLSTDGQQDWINIGTLLKQHENSQDHAKNVLSWKELEGRLRKGETIDQTELSLLEAERNRWREVLIRLVSIIQSLAERNMGLRGSVDTLHVNNNGNFLKEVELLAKFDPVLKEHVRRIDSGANHTTYLGKTVQNELIACISDTILRTIVVQIKESKYFSLILDCTPDVSHQEQMSVVIRTVDLKNTPEIREHFLGFLLAHESTGLGLSTLILRRLEELNIPFEDCRGQTYDNGANMKGRNKGTQARLLKKNPRALYVPCAAHTLNLMVADSAKGSVDATNFFGVVQKLYTLFAAASQRWAILKDHVDLTVKAWSETRWESRINSIEPLRYHTVKVREALLEVREKTNDPMIRIEAQSLAEEIGSFRFQICTVVWYDILSKINTVSKLLQSVNMQLDIA</sequence>
<dbReference type="InterPro" id="IPR012337">
    <property type="entry name" value="RNaseH-like_sf"/>
</dbReference>
<feature type="compositionally biased region" description="Low complexity" evidence="1">
    <location>
        <begin position="59"/>
        <end position="74"/>
    </location>
</feature>
<dbReference type="GeneTree" id="ENSGT00940000154356"/>
<dbReference type="InterPro" id="IPR006580">
    <property type="entry name" value="Znf_TTF"/>
</dbReference>
<evidence type="ECO:0000256" key="1">
    <source>
        <dbReference type="SAM" id="MobiDB-lite"/>
    </source>
</evidence>
<dbReference type="SMART" id="SM00597">
    <property type="entry name" value="ZnF_TTF"/>
    <property type="match status" value="1"/>
</dbReference>
<protein>
    <recommendedName>
        <fullName evidence="2">TTF-type domain-containing protein</fullName>
    </recommendedName>
</protein>
<name>A0A8C1F7M7_CYPCA</name>
<dbReference type="OMA" id="CHENSPE"/>
<feature type="compositionally biased region" description="Polar residues" evidence="1">
    <location>
        <begin position="12"/>
        <end position="26"/>
    </location>
</feature>
<evidence type="ECO:0000313" key="4">
    <source>
        <dbReference type="Proteomes" id="UP001108240"/>
    </source>
</evidence>